<evidence type="ECO:0000313" key="5">
    <source>
        <dbReference type="Proteomes" id="UP000789595"/>
    </source>
</evidence>
<keyword evidence="1" id="KW-1133">Transmembrane helix</keyword>
<sequence length="301" mass="31793">MSTLAENLIAAVKGVAALAGAGCVALLGALYAFQRKLIFAGHAMDIGPALPIRKGRKIEVDVRNEQRPRGAPDVIVGVYFPPTKPGAKTLAFWHGNADQLGNVADFLGQALQQRLGVGFLGIEYPGYALCTSGEPTETTIHWTSQRMLRHLRETLKTPARDTVAFGQSIGGAVALKAAHDGLVGSCVLLSSFESIPAMAKALFPFIPAPRALVKDPFDNAKLAPSVNVPVLCLHGTRDEIVPFAQGRAICDLLPSSEFVSLPNCGHNDTFNGAAYRLIVDSLAAFLEGAARWGGGRVLGEG</sequence>
<feature type="transmembrane region" description="Helical" evidence="1">
    <location>
        <begin position="12"/>
        <end position="33"/>
    </location>
</feature>
<protein>
    <recommendedName>
        <fullName evidence="2">AB hydrolase-1 domain-containing protein</fullName>
    </recommendedName>
</protein>
<keyword evidence="1" id="KW-0812">Transmembrane</keyword>
<evidence type="ECO:0000313" key="3">
    <source>
        <dbReference type="EMBL" id="CAE0700236.1"/>
    </source>
</evidence>
<organism evidence="3">
    <name type="scientific">Pelagomonas calceolata</name>
    <dbReference type="NCBI Taxonomy" id="35677"/>
    <lineage>
        <taxon>Eukaryota</taxon>
        <taxon>Sar</taxon>
        <taxon>Stramenopiles</taxon>
        <taxon>Ochrophyta</taxon>
        <taxon>Pelagophyceae</taxon>
        <taxon>Pelagomonadales</taxon>
        <taxon>Pelagomonadaceae</taxon>
        <taxon>Pelagomonas</taxon>
    </lineage>
</organism>
<keyword evidence="5" id="KW-1185">Reference proteome</keyword>
<dbReference type="InterPro" id="IPR029058">
    <property type="entry name" value="AB_hydrolase_fold"/>
</dbReference>
<proteinExistence type="predicted"/>
<reference evidence="3" key="1">
    <citation type="submission" date="2021-01" db="EMBL/GenBank/DDBJ databases">
        <authorList>
            <person name="Corre E."/>
            <person name="Pelletier E."/>
            <person name="Niang G."/>
            <person name="Scheremetjew M."/>
            <person name="Finn R."/>
            <person name="Kale V."/>
            <person name="Holt S."/>
            <person name="Cochrane G."/>
            <person name="Meng A."/>
            <person name="Brown T."/>
            <person name="Cohen L."/>
        </authorList>
    </citation>
    <scope>NUCLEOTIDE SEQUENCE</scope>
    <source>
        <strain evidence="3">CCMP1756</strain>
    </source>
</reference>
<dbReference type="Gene3D" id="3.40.50.1820">
    <property type="entry name" value="alpha/beta hydrolase"/>
    <property type="match status" value="1"/>
</dbReference>
<dbReference type="AlphaFoldDB" id="A0A7S4EAB2"/>
<dbReference type="SUPFAM" id="SSF53474">
    <property type="entry name" value="alpha/beta-Hydrolases"/>
    <property type="match status" value="1"/>
</dbReference>
<dbReference type="Pfam" id="PF12697">
    <property type="entry name" value="Abhydrolase_6"/>
    <property type="match status" value="1"/>
</dbReference>
<reference evidence="4" key="2">
    <citation type="submission" date="2021-11" db="EMBL/GenBank/DDBJ databases">
        <authorList>
            <consortium name="Genoscope - CEA"/>
            <person name="William W."/>
        </authorList>
    </citation>
    <scope>NUCLEOTIDE SEQUENCE</scope>
</reference>
<dbReference type="EMBL" id="HBIW01018212">
    <property type="protein sequence ID" value="CAE0700236.1"/>
    <property type="molecule type" value="Transcribed_RNA"/>
</dbReference>
<feature type="domain" description="AB hydrolase-1" evidence="2">
    <location>
        <begin position="92"/>
        <end position="216"/>
    </location>
</feature>
<dbReference type="InterPro" id="IPR000073">
    <property type="entry name" value="AB_hydrolase_1"/>
</dbReference>
<keyword evidence="1" id="KW-0472">Membrane</keyword>
<evidence type="ECO:0000256" key="1">
    <source>
        <dbReference type="SAM" id="Phobius"/>
    </source>
</evidence>
<dbReference type="OrthoDB" id="10249433at2759"/>
<dbReference type="EMBL" id="CAKKNE010000005">
    <property type="protein sequence ID" value="CAH0377195.1"/>
    <property type="molecule type" value="Genomic_DNA"/>
</dbReference>
<name>A0A7S4EAB2_9STRA</name>
<dbReference type="PANTHER" id="PTHR12277">
    <property type="entry name" value="ALPHA/BETA HYDROLASE DOMAIN-CONTAINING PROTEIN"/>
    <property type="match status" value="1"/>
</dbReference>
<evidence type="ECO:0000259" key="2">
    <source>
        <dbReference type="Pfam" id="PF12697"/>
    </source>
</evidence>
<dbReference type="Proteomes" id="UP000789595">
    <property type="component" value="Unassembled WGS sequence"/>
</dbReference>
<evidence type="ECO:0000313" key="4">
    <source>
        <dbReference type="EMBL" id="CAH0377195.1"/>
    </source>
</evidence>
<accession>A0A7S4EAB2</accession>
<gene>
    <name evidence="3" type="ORF">PCAL00307_LOCUS15672</name>
    <name evidence="4" type="ORF">PECAL_5P17660</name>
</gene>